<feature type="domain" description="Integrase zinc-binding" evidence="3">
    <location>
        <begin position="90"/>
        <end position="144"/>
    </location>
</feature>
<dbReference type="EnsemblMetazoa" id="XM_044461527.1">
    <property type="protein sequence ID" value="XP_044317462.1"/>
    <property type="gene ID" value="LOC123038068"/>
</dbReference>
<dbReference type="InterPro" id="IPR041588">
    <property type="entry name" value="Integrase_H2C2"/>
</dbReference>
<dbReference type="GeneID" id="123038068"/>
<organism evidence="4 5">
    <name type="scientific">Drosophila rhopaloa</name>
    <name type="common">Fruit fly</name>
    <dbReference type="NCBI Taxonomy" id="1041015"/>
    <lineage>
        <taxon>Eukaryota</taxon>
        <taxon>Metazoa</taxon>
        <taxon>Ecdysozoa</taxon>
        <taxon>Arthropoda</taxon>
        <taxon>Hexapoda</taxon>
        <taxon>Insecta</taxon>
        <taxon>Pterygota</taxon>
        <taxon>Neoptera</taxon>
        <taxon>Endopterygota</taxon>
        <taxon>Diptera</taxon>
        <taxon>Brachycera</taxon>
        <taxon>Muscomorpha</taxon>
        <taxon>Ephydroidea</taxon>
        <taxon>Drosophilidae</taxon>
        <taxon>Drosophila</taxon>
        <taxon>Sophophora</taxon>
    </lineage>
</organism>
<dbReference type="Proteomes" id="UP001652680">
    <property type="component" value="Unassembled WGS sequence"/>
</dbReference>
<protein>
    <recommendedName>
        <fullName evidence="1">RNA-directed DNA polymerase</fullName>
        <ecNumber evidence="1">2.7.7.49</ecNumber>
    </recommendedName>
</protein>
<name>A0ABM5JF64_DRORH</name>
<reference evidence="4" key="2">
    <citation type="submission" date="2025-05" db="UniProtKB">
        <authorList>
            <consortium name="EnsemblMetazoa"/>
        </authorList>
    </citation>
    <scope>IDENTIFICATION</scope>
</reference>
<sequence>MGNADFLSRCPVEPPLAEKGPQDILMLEISAKSLVSAQQIASQTAKDNWVLRGWSGQQSDKEKQLHQFYIRRNELSAIRGVLVWGNRAVIPPKLRESILQALHAPHPGIVKMKLIARSYVWWPNMDDDIEVVVKKCGVCQQNRNEEPKTETHHWELARGPWSRLHIDHAGPFQGRTYFLVVDSFSKWLEVAVVPLTAAGPAVKFLRQLSATHGLPDEIVSDNGLLMNRHLKTYFDKLQPQEIRFDKDNSSTNSKHFIPGDSVWVRNYATGPKWITGEIGVRTGPISYTVRLEDNRVIRRHQDQLRSRLPQSNQSTEDEDTPSRPIQRSQL</sequence>
<dbReference type="PANTHER" id="PTHR37984">
    <property type="entry name" value="PROTEIN CBG26694"/>
    <property type="match status" value="1"/>
</dbReference>
<evidence type="ECO:0000313" key="5">
    <source>
        <dbReference type="Proteomes" id="UP001652680"/>
    </source>
</evidence>
<reference evidence="5" key="1">
    <citation type="journal article" date="2021" name="Elife">
        <title>Highly contiguous assemblies of 101 drosophilid genomes.</title>
        <authorList>
            <person name="Kim B.Y."/>
            <person name="Wang J.R."/>
            <person name="Miller D.E."/>
            <person name="Barmina O."/>
            <person name="Delaney E."/>
            <person name="Thompson A."/>
            <person name="Comeault A.A."/>
            <person name="Peede D."/>
            <person name="D'Agostino E.R."/>
            <person name="Pelaez J."/>
            <person name="Aguilar J.M."/>
            <person name="Haji D."/>
            <person name="Matsunaga T."/>
            <person name="Armstrong E.E."/>
            <person name="Zych M."/>
            <person name="Ogawa Y."/>
            <person name="Stamenkovic-Radak M."/>
            <person name="Jelic M."/>
            <person name="Veselinovic M.S."/>
            <person name="Tanaskovic M."/>
            <person name="Eric P."/>
            <person name="Gao J.J."/>
            <person name="Katoh T.K."/>
            <person name="Toda M.J."/>
            <person name="Watabe H."/>
            <person name="Watada M."/>
            <person name="Davis J.S."/>
            <person name="Moyle L.C."/>
            <person name="Manoli G."/>
            <person name="Bertolini E."/>
            <person name="Kostal V."/>
            <person name="Hawley R.S."/>
            <person name="Takahashi A."/>
            <person name="Jones C.D."/>
            <person name="Price D.K."/>
            <person name="Whiteman N."/>
            <person name="Kopp A."/>
            <person name="Matute D.R."/>
            <person name="Petrov D.A."/>
        </authorList>
    </citation>
    <scope>NUCLEOTIDE SEQUENCE [LARGE SCALE GENOMIC DNA]</scope>
</reference>
<dbReference type="Gene3D" id="3.30.420.10">
    <property type="entry name" value="Ribonuclease H-like superfamily/Ribonuclease H"/>
    <property type="match status" value="1"/>
</dbReference>
<keyword evidence="5" id="KW-1185">Reference proteome</keyword>
<dbReference type="InterPro" id="IPR036397">
    <property type="entry name" value="RNaseH_sf"/>
</dbReference>
<dbReference type="InterPro" id="IPR050951">
    <property type="entry name" value="Retrovirus_Pol_polyprotein"/>
</dbReference>
<dbReference type="RefSeq" id="XP_044317462.1">
    <property type="nucleotide sequence ID" value="XM_044461527.1"/>
</dbReference>
<dbReference type="InterPro" id="IPR012337">
    <property type="entry name" value="RNaseH-like_sf"/>
</dbReference>
<accession>A0ABM5JF64</accession>
<evidence type="ECO:0000256" key="2">
    <source>
        <dbReference type="SAM" id="MobiDB-lite"/>
    </source>
</evidence>
<dbReference type="Pfam" id="PF17921">
    <property type="entry name" value="Integrase_H2C2"/>
    <property type="match status" value="1"/>
</dbReference>
<dbReference type="Gene3D" id="1.10.340.70">
    <property type="match status" value="1"/>
</dbReference>
<proteinExistence type="predicted"/>
<evidence type="ECO:0000256" key="1">
    <source>
        <dbReference type="ARBA" id="ARBA00012493"/>
    </source>
</evidence>
<evidence type="ECO:0000313" key="4">
    <source>
        <dbReference type="EnsemblMetazoa" id="XP_044317462.1"/>
    </source>
</evidence>
<evidence type="ECO:0000259" key="3">
    <source>
        <dbReference type="Pfam" id="PF17921"/>
    </source>
</evidence>
<dbReference type="SUPFAM" id="SSF53098">
    <property type="entry name" value="Ribonuclease H-like"/>
    <property type="match status" value="1"/>
</dbReference>
<feature type="region of interest" description="Disordered" evidence="2">
    <location>
        <begin position="302"/>
        <end position="330"/>
    </location>
</feature>
<dbReference type="EC" id="2.7.7.49" evidence="1"/>
<dbReference type="PANTHER" id="PTHR37984:SF12">
    <property type="entry name" value="RIBONUCLEASE H"/>
    <property type="match status" value="1"/>
</dbReference>